<reference evidence="1" key="1">
    <citation type="submission" date="2020-08" db="EMBL/GenBank/DDBJ databases">
        <title>Plant Genome Project.</title>
        <authorList>
            <person name="Zhang R.-G."/>
        </authorList>
    </citation>
    <scope>NUCLEOTIDE SEQUENCE</scope>
    <source>
        <strain evidence="1">WSP0</strain>
        <tissue evidence="1">Leaf</tissue>
    </source>
</reference>
<comment type="caution">
    <text evidence="1">The sequence shown here is derived from an EMBL/GenBank/DDBJ whole genome shotgun (WGS) entry which is preliminary data.</text>
</comment>
<evidence type="ECO:0008006" key="3">
    <source>
        <dbReference type="Google" id="ProtNLM"/>
    </source>
</evidence>
<name>A0AAV6LA48_9ERIC</name>
<sequence length="55" mass="6924">MKDLEQVNWRCLSLLILVGMMVMRSWKPQRSLIRWERKRRIINQLSIWIREKKRT</sequence>
<protein>
    <recommendedName>
        <fullName evidence="3">ATP synthase F0 subunit 8</fullName>
    </recommendedName>
</protein>
<evidence type="ECO:0000313" key="1">
    <source>
        <dbReference type="EMBL" id="KAG5561570.1"/>
    </source>
</evidence>
<dbReference type="Proteomes" id="UP000823749">
    <property type="component" value="Chromosome 2"/>
</dbReference>
<keyword evidence="2" id="KW-1185">Reference proteome</keyword>
<dbReference type="EMBL" id="JACTNZ010000002">
    <property type="protein sequence ID" value="KAG5561570.1"/>
    <property type="molecule type" value="Genomic_DNA"/>
</dbReference>
<organism evidence="1 2">
    <name type="scientific">Rhododendron griersonianum</name>
    <dbReference type="NCBI Taxonomy" id="479676"/>
    <lineage>
        <taxon>Eukaryota</taxon>
        <taxon>Viridiplantae</taxon>
        <taxon>Streptophyta</taxon>
        <taxon>Embryophyta</taxon>
        <taxon>Tracheophyta</taxon>
        <taxon>Spermatophyta</taxon>
        <taxon>Magnoliopsida</taxon>
        <taxon>eudicotyledons</taxon>
        <taxon>Gunneridae</taxon>
        <taxon>Pentapetalae</taxon>
        <taxon>asterids</taxon>
        <taxon>Ericales</taxon>
        <taxon>Ericaceae</taxon>
        <taxon>Ericoideae</taxon>
        <taxon>Rhodoreae</taxon>
        <taxon>Rhododendron</taxon>
    </lineage>
</organism>
<evidence type="ECO:0000313" key="2">
    <source>
        <dbReference type="Proteomes" id="UP000823749"/>
    </source>
</evidence>
<dbReference type="AlphaFoldDB" id="A0AAV6LA48"/>
<proteinExistence type="predicted"/>
<gene>
    <name evidence="1" type="ORF">RHGRI_004573</name>
</gene>
<accession>A0AAV6LA48</accession>